<keyword evidence="2" id="KW-1003">Cell membrane</keyword>
<dbReference type="GO" id="GO:0016763">
    <property type="term" value="F:pentosyltransferase activity"/>
    <property type="evidence" value="ECO:0007669"/>
    <property type="project" value="TreeGrafter"/>
</dbReference>
<organism evidence="10 11">
    <name type="scientific">Sedimenticola selenatireducens</name>
    <dbReference type="NCBI Taxonomy" id="191960"/>
    <lineage>
        <taxon>Bacteria</taxon>
        <taxon>Pseudomonadati</taxon>
        <taxon>Pseudomonadota</taxon>
        <taxon>Gammaproteobacteria</taxon>
        <taxon>Chromatiales</taxon>
        <taxon>Sedimenticolaceae</taxon>
        <taxon>Sedimenticola</taxon>
    </lineage>
</organism>
<dbReference type="GO" id="GO:0005886">
    <property type="term" value="C:plasma membrane"/>
    <property type="evidence" value="ECO:0007669"/>
    <property type="project" value="UniProtKB-SubCell"/>
</dbReference>
<dbReference type="InterPro" id="IPR050297">
    <property type="entry name" value="LipidA_mod_glycosyltrf_83"/>
</dbReference>
<feature type="transmembrane region" description="Helical" evidence="8">
    <location>
        <begin position="105"/>
        <end position="123"/>
    </location>
</feature>
<evidence type="ECO:0000256" key="1">
    <source>
        <dbReference type="ARBA" id="ARBA00004651"/>
    </source>
</evidence>
<feature type="transmembrane region" description="Helical" evidence="8">
    <location>
        <begin position="196"/>
        <end position="216"/>
    </location>
</feature>
<comment type="caution">
    <text evidence="10">The sequence shown here is derived from an EMBL/GenBank/DDBJ whole genome shotgun (WGS) entry which is preliminary data.</text>
</comment>
<accession>A0A557S4R7</accession>
<feature type="transmembrane region" description="Helical" evidence="8">
    <location>
        <begin position="67"/>
        <end position="93"/>
    </location>
</feature>
<dbReference type="Proteomes" id="UP000316649">
    <property type="component" value="Unassembled WGS sequence"/>
</dbReference>
<name>A0A557S4R7_9GAMM</name>
<evidence type="ECO:0000256" key="4">
    <source>
        <dbReference type="ARBA" id="ARBA00022679"/>
    </source>
</evidence>
<dbReference type="PANTHER" id="PTHR33908:SF9">
    <property type="entry name" value="BLL5595 PROTEIN"/>
    <property type="match status" value="1"/>
</dbReference>
<keyword evidence="3" id="KW-0328">Glycosyltransferase</keyword>
<protein>
    <submittedName>
        <fullName evidence="10">Glycosyltransferase family 39 protein</fullName>
    </submittedName>
</protein>
<comment type="subcellular location">
    <subcellularLocation>
        <location evidence="1">Cell membrane</location>
        <topology evidence="1">Multi-pass membrane protein</topology>
    </subcellularLocation>
</comment>
<evidence type="ECO:0000313" key="10">
    <source>
        <dbReference type="EMBL" id="TVO72410.1"/>
    </source>
</evidence>
<dbReference type="EMBL" id="VMNH01000016">
    <property type="protein sequence ID" value="TVO72410.1"/>
    <property type="molecule type" value="Genomic_DNA"/>
</dbReference>
<feature type="transmembrane region" description="Helical" evidence="8">
    <location>
        <begin position="246"/>
        <end position="267"/>
    </location>
</feature>
<sequence length="503" mass="56425">MIRLDRLSAKQLFIGLVIMQIFIWTLVPTLTHTSLPLDVVREGLAWGHEWQWGYHKHPPLPSWLVEISFLLLGDVGPFLLSQLAIVTTFIFIFLLGREIFSEKEALIAVLLLVGVYYFSLPTAEFNHNIAQMPVWAAMIYFYYKALKSGQLRWWCLLGVSAGVGLLSKYTVLVLVCVMFFYALFSPTNRKIFGRLGPYLSLLVALLIVAPHLYWLVANDYLPLRYLSDRSGLIDSVWMRPLKSIDFLLAQVASHIPIILLLLAGGMFKHIWRMPGEQKIPVAVSDRNYLLALGLAPALIVSVIPLMGGSGLRSMWGAPMWSLSGLLLVMFLGTPSNSAKTNRFYWVALSLLVFFPIAYGLNSMLSGTYSKKPKRTAWPDREIAERMVNNWNSVADCGLNIVTSDGWLGGLIAIRAEDRPSVFLEGDFSIAPWITPERLNKEGSLIVWPSFKTGSAPDKYAKIPGYSYGGVETFRWTKSTGKAAPIVLEWGFVRGQCEKHADTQ</sequence>
<keyword evidence="6 8" id="KW-1133">Transmembrane helix</keyword>
<keyword evidence="5 8" id="KW-0812">Transmembrane</keyword>
<keyword evidence="4 10" id="KW-0808">Transferase</keyword>
<evidence type="ECO:0000256" key="7">
    <source>
        <dbReference type="ARBA" id="ARBA00023136"/>
    </source>
</evidence>
<evidence type="ECO:0000256" key="6">
    <source>
        <dbReference type="ARBA" id="ARBA00022989"/>
    </source>
</evidence>
<keyword evidence="11" id="KW-1185">Reference proteome</keyword>
<dbReference type="OrthoDB" id="108054at2"/>
<evidence type="ECO:0000256" key="3">
    <source>
        <dbReference type="ARBA" id="ARBA00022676"/>
    </source>
</evidence>
<dbReference type="InterPro" id="IPR038731">
    <property type="entry name" value="RgtA/B/C-like"/>
</dbReference>
<dbReference type="Pfam" id="PF13231">
    <property type="entry name" value="PMT_2"/>
    <property type="match status" value="1"/>
</dbReference>
<reference evidence="10 11" key="1">
    <citation type="submission" date="2019-07" db="EMBL/GenBank/DDBJ databases">
        <title>The pathways for chlorine oxyanion respiration interact through the shared metabolite chlorate.</title>
        <authorList>
            <person name="Barnum T.P."/>
            <person name="Cheng Y."/>
            <person name="Hill K.A."/>
            <person name="Lucas L.N."/>
            <person name="Carlson H.K."/>
            <person name="Coates J.D."/>
        </authorList>
    </citation>
    <scope>NUCLEOTIDE SEQUENCE [LARGE SCALE GENOMIC DNA]</scope>
    <source>
        <strain evidence="10 11">BK-1</strain>
    </source>
</reference>
<evidence type="ECO:0000256" key="5">
    <source>
        <dbReference type="ARBA" id="ARBA00022692"/>
    </source>
</evidence>
<dbReference type="RefSeq" id="WP_144359414.1">
    <property type="nucleotide sequence ID" value="NZ_VMNH01000016.1"/>
</dbReference>
<keyword evidence="7 8" id="KW-0472">Membrane</keyword>
<evidence type="ECO:0000313" key="11">
    <source>
        <dbReference type="Proteomes" id="UP000316649"/>
    </source>
</evidence>
<dbReference type="AlphaFoldDB" id="A0A557S4R7"/>
<evidence type="ECO:0000259" key="9">
    <source>
        <dbReference type="Pfam" id="PF13231"/>
    </source>
</evidence>
<feature type="transmembrane region" description="Helical" evidence="8">
    <location>
        <begin position="343"/>
        <end position="364"/>
    </location>
</feature>
<feature type="domain" description="Glycosyltransferase RgtA/B/C/D-like" evidence="9">
    <location>
        <begin position="56"/>
        <end position="214"/>
    </location>
</feature>
<proteinExistence type="predicted"/>
<dbReference type="PANTHER" id="PTHR33908">
    <property type="entry name" value="MANNOSYLTRANSFERASE YKCB-RELATED"/>
    <property type="match status" value="1"/>
</dbReference>
<feature type="transmembrane region" description="Helical" evidence="8">
    <location>
        <begin position="288"/>
        <end position="307"/>
    </location>
</feature>
<feature type="transmembrane region" description="Helical" evidence="8">
    <location>
        <begin position="151"/>
        <end position="184"/>
    </location>
</feature>
<evidence type="ECO:0000256" key="8">
    <source>
        <dbReference type="SAM" id="Phobius"/>
    </source>
</evidence>
<dbReference type="GO" id="GO:0009103">
    <property type="term" value="P:lipopolysaccharide biosynthetic process"/>
    <property type="evidence" value="ECO:0007669"/>
    <property type="project" value="UniProtKB-ARBA"/>
</dbReference>
<feature type="transmembrane region" description="Helical" evidence="8">
    <location>
        <begin position="12"/>
        <end position="31"/>
    </location>
</feature>
<evidence type="ECO:0000256" key="2">
    <source>
        <dbReference type="ARBA" id="ARBA00022475"/>
    </source>
</evidence>
<feature type="transmembrane region" description="Helical" evidence="8">
    <location>
        <begin position="313"/>
        <end position="331"/>
    </location>
</feature>
<gene>
    <name evidence="10" type="ORF">FHP88_12495</name>
</gene>